<dbReference type="EMBL" id="LN906597">
    <property type="protein sequence ID" value="CUT17801.1"/>
    <property type="molecule type" value="Genomic_DNA"/>
</dbReference>
<dbReference type="InterPro" id="IPR020846">
    <property type="entry name" value="MFS_dom"/>
</dbReference>
<feature type="transmembrane region" description="Helical" evidence="8">
    <location>
        <begin position="12"/>
        <end position="31"/>
    </location>
</feature>
<evidence type="ECO:0000256" key="3">
    <source>
        <dbReference type="ARBA" id="ARBA00022448"/>
    </source>
</evidence>
<comment type="similarity">
    <text evidence="2">Belongs to the major facilitator superfamily.</text>
</comment>
<keyword evidence="6 8" id="KW-1133">Transmembrane helix</keyword>
<feature type="transmembrane region" description="Helical" evidence="8">
    <location>
        <begin position="317"/>
        <end position="337"/>
    </location>
</feature>
<dbReference type="OrthoDB" id="63984at2"/>
<evidence type="ECO:0000256" key="6">
    <source>
        <dbReference type="ARBA" id="ARBA00022989"/>
    </source>
</evidence>
<dbReference type="AlphaFoldDB" id="A0A0S4M213"/>
<feature type="transmembrane region" description="Helical" evidence="8">
    <location>
        <begin position="226"/>
        <end position="245"/>
    </location>
</feature>
<sequence length="406" mass="44533">MLNTESLTKKFPPSILMSILSGFTAFLNLYVAQPFFVELSNSFHVSISSIAFVQSLLLLVLAISSPFVSACNDIYGRDLMLKISFAGLVICQLVTSIATKFWIFAMAQSLLGFFPPAIITAAVIAASKQSSHDASLRGSRLYIISIATGGTVSRLLSGVISDIFGGWRVSYAAIGLITAVFSFIVLVLLVKPDNHSATHLRKNSLKNKVLHVISELGEHLTNTSLLKVYFCGFLLLFSIISVYTINVLRLSHYPFETSATERGALFLANLVGCLVASRAMIILHNRSRSYTFWYYSVFSMILGVFVCWIQSKFFVFLGTFIAVSGCFGVQICSLSSVSMRATRAHSSAVGLYTTSYYLGGFSGSYYMAYMYEHRGVSHCITSLLLVSVILMMLPLSVSSKKKSVDL</sequence>
<feature type="transmembrane region" description="Helical" evidence="8">
    <location>
        <begin position="265"/>
        <end position="283"/>
    </location>
</feature>
<evidence type="ECO:0000313" key="10">
    <source>
        <dbReference type="EMBL" id="CUT17801.1"/>
    </source>
</evidence>
<feature type="transmembrane region" description="Helical" evidence="8">
    <location>
        <begin position="109"/>
        <end position="127"/>
    </location>
</feature>
<dbReference type="GO" id="GO:0022857">
    <property type="term" value="F:transmembrane transporter activity"/>
    <property type="evidence" value="ECO:0007669"/>
    <property type="project" value="InterPro"/>
</dbReference>
<evidence type="ECO:0000256" key="8">
    <source>
        <dbReference type="SAM" id="Phobius"/>
    </source>
</evidence>
<feature type="transmembrane region" description="Helical" evidence="8">
    <location>
        <begin position="43"/>
        <end position="67"/>
    </location>
</feature>
<evidence type="ECO:0000256" key="2">
    <source>
        <dbReference type="ARBA" id="ARBA00008335"/>
    </source>
</evidence>
<dbReference type="Pfam" id="PF07690">
    <property type="entry name" value="MFS_1"/>
    <property type="match status" value="1"/>
</dbReference>
<dbReference type="Proteomes" id="UP000198651">
    <property type="component" value="Chromosome I"/>
</dbReference>
<dbReference type="GO" id="GO:0005886">
    <property type="term" value="C:plasma membrane"/>
    <property type="evidence" value="ECO:0007669"/>
    <property type="project" value="UniProtKB-SubCell"/>
</dbReference>
<name>A0A0S4M213_9BURK</name>
<dbReference type="PANTHER" id="PTHR43271:SF2">
    <property type="entry name" value="BLL2771 PROTEIN"/>
    <property type="match status" value="1"/>
</dbReference>
<feature type="transmembrane region" description="Helical" evidence="8">
    <location>
        <begin position="292"/>
        <end position="311"/>
    </location>
</feature>
<dbReference type="InterPro" id="IPR036259">
    <property type="entry name" value="MFS_trans_sf"/>
</dbReference>
<evidence type="ECO:0000259" key="9">
    <source>
        <dbReference type="PROSITE" id="PS50850"/>
    </source>
</evidence>
<dbReference type="PANTHER" id="PTHR43271">
    <property type="entry name" value="BLL2771 PROTEIN"/>
    <property type="match status" value="1"/>
</dbReference>
<feature type="transmembrane region" description="Helical" evidence="8">
    <location>
        <begin position="139"/>
        <end position="157"/>
    </location>
</feature>
<keyword evidence="4" id="KW-1003">Cell membrane</keyword>
<dbReference type="PROSITE" id="PS50850">
    <property type="entry name" value="MFS"/>
    <property type="match status" value="1"/>
</dbReference>
<keyword evidence="3" id="KW-0813">Transport</keyword>
<dbReference type="InterPro" id="IPR011701">
    <property type="entry name" value="MFS"/>
</dbReference>
<feature type="domain" description="Major facilitator superfamily (MFS) profile" evidence="9">
    <location>
        <begin position="14"/>
        <end position="402"/>
    </location>
</feature>
<keyword evidence="7 8" id="KW-0472">Membrane</keyword>
<feature type="transmembrane region" description="Helical" evidence="8">
    <location>
        <begin position="375"/>
        <end position="397"/>
    </location>
</feature>
<reference evidence="11" key="1">
    <citation type="submission" date="2015-11" db="EMBL/GenBank/DDBJ databases">
        <authorList>
            <person name="Seth-Smith H.M.B."/>
        </authorList>
    </citation>
    <scope>NUCLEOTIDE SEQUENCE [LARGE SCALE GENOMIC DNA]</scope>
    <source>
        <strain evidence="11">2013Ark11</strain>
    </source>
</reference>
<dbReference type="SUPFAM" id="SSF103473">
    <property type="entry name" value="MFS general substrate transporter"/>
    <property type="match status" value="1"/>
</dbReference>
<evidence type="ECO:0000256" key="1">
    <source>
        <dbReference type="ARBA" id="ARBA00004651"/>
    </source>
</evidence>
<gene>
    <name evidence="10" type="ORF">Ark11_0982</name>
</gene>
<feature type="transmembrane region" description="Helical" evidence="8">
    <location>
        <begin position="349"/>
        <end position="369"/>
    </location>
</feature>
<proteinExistence type="inferred from homology"/>
<dbReference type="RefSeq" id="WP_092343085.1">
    <property type="nucleotide sequence ID" value="NZ_FLSL01000088.1"/>
</dbReference>
<protein>
    <submittedName>
        <fullName evidence="10">Putative transporter, MFS family</fullName>
    </submittedName>
</protein>
<feature type="transmembrane region" description="Helical" evidence="8">
    <location>
        <begin position="79"/>
        <end position="103"/>
    </location>
</feature>
<feature type="transmembrane region" description="Helical" evidence="8">
    <location>
        <begin position="169"/>
        <end position="190"/>
    </location>
</feature>
<evidence type="ECO:0000256" key="5">
    <source>
        <dbReference type="ARBA" id="ARBA00022692"/>
    </source>
</evidence>
<evidence type="ECO:0000256" key="7">
    <source>
        <dbReference type="ARBA" id="ARBA00023136"/>
    </source>
</evidence>
<dbReference type="STRING" id="1561003.Ark11_0982"/>
<organism evidence="10 11">
    <name type="scientific">Candidatus Ichthyocystis hellenicum</name>
    <dbReference type="NCBI Taxonomy" id="1561003"/>
    <lineage>
        <taxon>Bacteria</taxon>
        <taxon>Pseudomonadati</taxon>
        <taxon>Pseudomonadota</taxon>
        <taxon>Betaproteobacteria</taxon>
        <taxon>Burkholderiales</taxon>
        <taxon>Candidatus Ichthyocystis</taxon>
    </lineage>
</organism>
<accession>A0A0S4M213</accession>
<keyword evidence="5 8" id="KW-0812">Transmembrane</keyword>
<evidence type="ECO:0000313" key="11">
    <source>
        <dbReference type="Proteomes" id="UP000198651"/>
    </source>
</evidence>
<dbReference type="Gene3D" id="1.20.1250.20">
    <property type="entry name" value="MFS general substrate transporter like domains"/>
    <property type="match status" value="1"/>
</dbReference>
<keyword evidence="11" id="KW-1185">Reference proteome</keyword>
<evidence type="ECO:0000256" key="4">
    <source>
        <dbReference type="ARBA" id="ARBA00022475"/>
    </source>
</evidence>
<comment type="subcellular location">
    <subcellularLocation>
        <location evidence="1">Cell membrane</location>
        <topology evidence="1">Multi-pass membrane protein</topology>
    </subcellularLocation>
</comment>